<dbReference type="RefSeq" id="XP_001837373.2">
    <property type="nucleotide sequence ID" value="XM_001837321.2"/>
</dbReference>
<dbReference type="GeneID" id="6013929"/>
<evidence type="ECO:0000313" key="2">
    <source>
        <dbReference type="Proteomes" id="UP000001861"/>
    </source>
</evidence>
<dbReference type="OMA" id="LDSSWMQ"/>
<organism evidence="1 2">
    <name type="scientific">Coprinopsis cinerea (strain Okayama-7 / 130 / ATCC MYA-4618 / FGSC 9003)</name>
    <name type="common">Inky cap fungus</name>
    <name type="synonym">Hormographiella aspergillata</name>
    <dbReference type="NCBI Taxonomy" id="240176"/>
    <lineage>
        <taxon>Eukaryota</taxon>
        <taxon>Fungi</taxon>
        <taxon>Dikarya</taxon>
        <taxon>Basidiomycota</taxon>
        <taxon>Agaricomycotina</taxon>
        <taxon>Agaricomycetes</taxon>
        <taxon>Agaricomycetidae</taxon>
        <taxon>Agaricales</taxon>
        <taxon>Agaricineae</taxon>
        <taxon>Psathyrellaceae</taxon>
        <taxon>Coprinopsis</taxon>
    </lineage>
</organism>
<dbReference type="InterPro" id="IPR050471">
    <property type="entry name" value="AB_hydrolase"/>
</dbReference>
<dbReference type="eggNOG" id="ENOG502S4I8">
    <property type="taxonomic scope" value="Eukaryota"/>
</dbReference>
<name>A8NY91_COPC7</name>
<reference evidence="1 2" key="1">
    <citation type="journal article" date="2010" name="Proc. Natl. Acad. Sci. U.S.A.">
        <title>Insights into evolution of multicellular fungi from the assembled chromosomes of the mushroom Coprinopsis cinerea (Coprinus cinereus).</title>
        <authorList>
            <person name="Stajich J.E."/>
            <person name="Wilke S.K."/>
            <person name="Ahren D."/>
            <person name="Au C.H."/>
            <person name="Birren B.W."/>
            <person name="Borodovsky M."/>
            <person name="Burns C."/>
            <person name="Canback B."/>
            <person name="Casselton L.A."/>
            <person name="Cheng C.K."/>
            <person name="Deng J."/>
            <person name="Dietrich F.S."/>
            <person name="Fargo D.C."/>
            <person name="Farman M.L."/>
            <person name="Gathman A.C."/>
            <person name="Goldberg J."/>
            <person name="Guigo R."/>
            <person name="Hoegger P.J."/>
            <person name="Hooker J.B."/>
            <person name="Huggins A."/>
            <person name="James T.Y."/>
            <person name="Kamada T."/>
            <person name="Kilaru S."/>
            <person name="Kodira C."/>
            <person name="Kues U."/>
            <person name="Kupfer D."/>
            <person name="Kwan H.S."/>
            <person name="Lomsadze A."/>
            <person name="Li W."/>
            <person name="Lilly W.W."/>
            <person name="Ma L.J."/>
            <person name="Mackey A.J."/>
            <person name="Manning G."/>
            <person name="Martin F."/>
            <person name="Muraguchi H."/>
            <person name="Natvig D.O."/>
            <person name="Palmerini H."/>
            <person name="Ramesh M.A."/>
            <person name="Rehmeyer C.J."/>
            <person name="Roe B.A."/>
            <person name="Shenoy N."/>
            <person name="Stanke M."/>
            <person name="Ter-Hovhannisyan V."/>
            <person name="Tunlid A."/>
            <person name="Velagapudi R."/>
            <person name="Vision T.J."/>
            <person name="Zeng Q."/>
            <person name="Zolan M.E."/>
            <person name="Pukkila P.J."/>
        </authorList>
    </citation>
    <scope>NUCLEOTIDE SEQUENCE [LARGE SCALE GENOMIC DNA]</scope>
    <source>
        <strain evidence="2">Okayama-7 / 130 / ATCC MYA-4618 / FGSC 9003</strain>
    </source>
</reference>
<dbReference type="Gene3D" id="3.40.50.1820">
    <property type="entry name" value="alpha/beta hydrolase"/>
    <property type="match status" value="1"/>
</dbReference>
<accession>A8NY91</accession>
<dbReference type="PANTHER" id="PTHR43433:SF10">
    <property type="entry name" value="AB HYDROLASE-1 DOMAIN-CONTAINING PROTEIN"/>
    <property type="match status" value="1"/>
</dbReference>
<gene>
    <name evidence="1" type="ORF">CC1G_01285</name>
</gene>
<proteinExistence type="predicted"/>
<dbReference type="Proteomes" id="UP000001861">
    <property type="component" value="Unassembled WGS sequence"/>
</dbReference>
<dbReference type="InParanoid" id="A8NY91"/>
<dbReference type="KEGG" id="cci:CC1G_01285"/>
<dbReference type="PANTHER" id="PTHR43433">
    <property type="entry name" value="HYDROLASE, ALPHA/BETA FOLD FAMILY PROTEIN"/>
    <property type="match status" value="1"/>
</dbReference>
<evidence type="ECO:0008006" key="3">
    <source>
        <dbReference type="Google" id="ProtNLM"/>
    </source>
</evidence>
<dbReference type="HOGENOM" id="CLU_041818_0_0_1"/>
<dbReference type="VEuPathDB" id="FungiDB:CC1G_01285"/>
<dbReference type="SUPFAM" id="SSF53474">
    <property type="entry name" value="alpha/beta-Hydrolases"/>
    <property type="match status" value="1"/>
</dbReference>
<dbReference type="EMBL" id="AACS02000005">
    <property type="protein sequence ID" value="EAU84289.2"/>
    <property type="molecule type" value="Genomic_DNA"/>
</dbReference>
<protein>
    <recommendedName>
        <fullName evidence="3">Alpha/beta-hydrolase</fullName>
    </recommendedName>
</protein>
<dbReference type="AlphaFoldDB" id="A8NY91"/>
<keyword evidence="2" id="KW-1185">Reference proteome</keyword>
<evidence type="ECO:0000313" key="1">
    <source>
        <dbReference type="EMBL" id="EAU84289.2"/>
    </source>
</evidence>
<sequence>MPYVDLYSRNDYASIYYTTSAPFNNVGGFDPDKPTILILHPMLLDSTWLQNQFGDPRLYNNYNLIAIDMRSSGESTCTPSGKRDSWVDAADIALCHQTLNLPPCHVFALEAISVNCALRFAILFPEMCRSLALCNIPSPIEQRWSYSALEELVRSWSFAEDLEGLEHAGTEALAFLLGPNSDPDLQDEIFAHWQKTAPPMRRPWLIETANLLLNRTSLTPEMHAQITQPVLIIHGERNEFCSRKDAEVLAAQLTNAEGGAVIYTVKGKSFYFLFSVTLADFTFSPSSVLIATLPPPNQALVKFLSRLPPSRSDILPLQQPIWQRMQLALQLQAELVQTKQLSSSMDPVSSLSFSCLSEDVVEKQTAIIEEFRRGRFLALNPMAPHGKPYRKLSEARSDTHWFQGGKDGLSVAATSFSMQERLRIEESEKTAQYRRPEREDRLVKAASLNAATVEKYIIKGSMAKVVQSPSAPLGRMLL</sequence>
<comment type="caution">
    <text evidence="1">The sequence shown here is derived from an EMBL/GenBank/DDBJ whole genome shotgun (WGS) entry which is preliminary data.</text>
</comment>
<dbReference type="OrthoDB" id="19657at2759"/>
<dbReference type="InterPro" id="IPR029058">
    <property type="entry name" value="AB_hydrolase_fold"/>
</dbReference>